<evidence type="ECO:0000313" key="4">
    <source>
        <dbReference type="Proteomes" id="UP000307440"/>
    </source>
</evidence>
<dbReference type="STRING" id="230819.A0A5C3LNY5"/>
<evidence type="ECO:0000313" key="3">
    <source>
        <dbReference type="EMBL" id="TFK30431.1"/>
    </source>
</evidence>
<dbReference type="AlphaFoldDB" id="A0A5C3LNY5"/>
<feature type="transmembrane region" description="Helical" evidence="2">
    <location>
        <begin position="325"/>
        <end position="341"/>
    </location>
</feature>
<feature type="region of interest" description="Disordered" evidence="1">
    <location>
        <begin position="242"/>
        <end position="283"/>
    </location>
</feature>
<gene>
    <name evidence="3" type="ORF">FA15DRAFT_662382</name>
</gene>
<dbReference type="OrthoDB" id="1708389at2759"/>
<dbReference type="Proteomes" id="UP000307440">
    <property type="component" value="Unassembled WGS sequence"/>
</dbReference>
<evidence type="ECO:0000256" key="2">
    <source>
        <dbReference type="SAM" id="Phobius"/>
    </source>
</evidence>
<protein>
    <recommendedName>
        <fullName evidence="5">GRAM domain-containing protein</fullName>
    </recommendedName>
</protein>
<dbReference type="InterPro" id="IPR037847">
    <property type="entry name" value="GRAMDC4"/>
</dbReference>
<keyword evidence="4" id="KW-1185">Reference proteome</keyword>
<keyword evidence="2" id="KW-0812">Transmembrane</keyword>
<dbReference type="PANTHER" id="PTHR37402">
    <property type="entry name" value="GRAM DOMAIN-CONTAINING PROTEIN 4"/>
    <property type="match status" value="1"/>
</dbReference>
<proteinExistence type="predicted"/>
<reference evidence="3 4" key="1">
    <citation type="journal article" date="2019" name="Nat. Ecol. Evol.">
        <title>Megaphylogeny resolves global patterns of mushroom evolution.</title>
        <authorList>
            <person name="Varga T."/>
            <person name="Krizsan K."/>
            <person name="Foldi C."/>
            <person name="Dima B."/>
            <person name="Sanchez-Garcia M."/>
            <person name="Sanchez-Ramirez S."/>
            <person name="Szollosi G.J."/>
            <person name="Szarkandi J.G."/>
            <person name="Papp V."/>
            <person name="Albert L."/>
            <person name="Andreopoulos W."/>
            <person name="Angelini C."/>
            <person name="Antonin V."/>
            <person name="Barry K.W."/>
            <person name="Bougher N.L."/>
            <person name="Buchanan P."/>
            <person name="Buyck B."/>
            <person name="Bense V."/>
            <person name="Catcheside P."/>
            <person name="Chovatia M."/>
            <person name="Cooper J."/>
            <person name="Damon W."/>
            <person name="Desjardin D."/>
            <person name="Finy P."/>
            <person name="Geml J."/>
            <person name="Haridas S."/>
            <person name="Hughes K."/>
            <person name="Justo A."/>
            <person name="Karasinski D."/>
            <person name="Kautmanova I."/>
            <person name="Kiss B."/>
            <person name="Kocsube S."/>
            <person name="Kotiranta H."/>
            <person name="LaButti K.M."/>
            <person name="Lechner B.E."/>
            <person name="Liimatainen K."/>
            <person name="Lipzen A."/>
            <person name="Lukacs Z."/>
            <person name="Mihaltcheva S."/>
            <person name="Morgado L.N."/>
            <person name="Niskanen T."/>
            <person name="Noordeloos M.E."/>
            <person name="Ohm R.A."/>
            <person name="Ortiz-Santana B."/>
            <person name="Ovrebo C."/>
            <person name="Racz N."/>
            <person name="Riley R."/>
            <person name="Savchenko A."/>
            <person name="Shiryaev A."/>
            <person name="Soop K."/>
            <person name="Spirin V."/>
            <person name="Szebenyi C."/>
            <person name="Tomsovsky M."/>
            <person name="Tulloss R.E."/>
            <person name="Uehling J."/>
            <person name="Grigoriev I.V."/>
            <person name="Vagvolgyi C."/>
            <person name="Papp T."/>
            <person name="Martin F.M."/>
            <person name="Miettinen O."/>
            <person name="Hibbett D.S."/>
            <person name="Nagy L.G."/>
        </authorList>
    </citation>
    <scope>NUCLEOTIDE SEQUENCE [LARGE SCALE GENOMIC DNA]</scope>
    <source>
        <strain evidence="3 4">CBS 121175</strain>
    </source>
</reference>
<keyword evidence="2" id="KW-1133">Transmembrane helix</keyword>
<sequence length="571" mass="64735">MNPSNSNASITTTDDVSVLEYPDELEGYLNVDHLTYDELRRHYDDAEIRRFLHVFSSYVTEVKSLDGISPIEGQVHPIHQKDWDEGTSPADRTLSALIAETLVAPNLPATSNEAPPFALGRVRLTTYRLYLALQTTYSPFLDSLYKLAIWKNFQRSFVCCSFFWILWWHNMLFPAMVATTIAAILERKIRPYPRAQSLREYREQMSRAEHFGDRLMEEVSSPSPVGVAEVWRLARMANRTWNSGRKSRDGKGKDALNPPEKLSDPLSLSSPTEDMTSQKELQHGEDRDVDFLKQLLLHLATNLADLHERIHNIFLWRNPVASKRYTMALVAIFLFSVIIPTQYLVKLVWLVLGFTFWHITPVLHSLSSHDRWRLPPPFAEIPTDAEYAMHLISSRVAAGQDVLPSGSKPHRPHSGAVEIGQPIKTFSSKSGMNSIGKFIVNEAQRIGAKIPEAIERPAHPSHPLLAGALAFAFPTITSETYSYMGQLGSSPGLITLTSKRLYFTSPFSESVKREIDLDKISGVRKSGVLKGLQISYYDGTEHCELRFTWINNRDELFARLVGLGNRRWRSV</sequence>
<name>A0A5C3LNY5_COPMA</name>
<evidence type="ECO:0000256" key="1">
    <source>
        <dbReference type="SAM" id="MobiDB-lite"/>
    </source>
</evidence>
<accession>A0A5C3LNY5</accession>
<dbReference type="PANTHER" id="PTHR37402:SF1">
    <property type="entry name" value="GRAM DOMAIN-CONTAINING PROTEIN 4"/>
    <property type="match status" value="1"/>
</dbReference>
<keyword evidence="2" id="KW-0472">Membrane</keyword>
<organism evidence="3 4">
    <name type="scientific">Coprinopsis marcescibilis</name>
    <name type="common">Agaric fungus</name>
    <name type="synonym">Psathyrella marcescibilis</name>
    <dbReference type="NCBI Taxonomy" id="230819"/>
    <lineage>
        <taxon>Eukaryota</taxon>
        <taxon>Fungi</taxon>
        <taxon>Dikarya</taxon>
        <taxon>Basidiomycota</taxon>
        <taxon>Agaricomycotina</taxon>
        <taxon>Agaricomycetes</taxon>
        <taxon>Agaricomycetidae</taxon>
        <taxon>Agaricales</taxon>
        <taxon>Agaricineae</taxon>
        <taxon>Psathyrellaceae</taxon>
        <taxon>Coprinopsis</taxon>
    </lineage>
</organism>
<dbReference type="EMBL" id="ML210146">
    <property type="protein sequence ID" value="TFK30431.1"/>
    <property type="molecule type" value="Genomic_DNA"/>
</dbReference>
<dbReference type="GO" id="GO:0006915">
    <property type="term" value="P:apoptotic process"/>
    <property type="evidence" value="ECO:0007669"/>
    <property type="project" value="InterPro"/>
</dbReference>
<evidence type="ECO:0008006" key="5">
    <source>
        <dbReference type="Google" id="ProtNLM"/>
    </source>
</evidence>
<feature type="compositionally biased region" description="Polar residues" evidence="1">
    <location>
        <begin position="266"/>
        <end position="275"/>
    </location>
</feature>
<feature type="transmembrane region" description="Helical" evidence="2">
    <location>
        <begin position="162"/>
        <end position="185"/>
    </location>
</feature>